<keyword evidence="2" id="KW-1185">Reference proteome</keyword>
<dbReference type="AlphaFoldDB" id="A0A0V0ZMP9"/>
<sequence length="294" mass="32885">MYDSNIVIHEVSRTESIGRYTSNTLNVFCGQSVRFALNRHLKEAERQGSTDIERVLPRKTLFFKKQGKMENNFPNLIAQAKCNISIHLKTPENSKSPRFLDCALPLFRILKPAFCLSKYYGKSSNSSFSMGRKFGGPRTSLGCVFNRYRDDGHRFIAARWEISQCEVIAAFIVAALIKCCAYGNQLVCSDGHGVLCKISVLENNPTWNVGRGALCKISVLQKISRYGVMAAAPDKQRTMAEGVEIVTHHSIHWQGSGKSIYTWNLGRPCGFFNAAVERPTVCGNLTGFKISIRM</sequence>
<organism evidence="1 2">
    <name type="scientific">Trichinella patagoniensis</name>
    <dbReference type="NCBI Taxonomy" id="990121"/>
    <lineage>
        <taxon>Eukaryota</taxon>
        <taxon>Metazoa</taxon>
        <taxon>Ecdysozoa</taxon>
        <taxon>Nematoda</taxon>
        <taxon>Enoplea</taxon>
        <taxon>Dorylaimia</taxon>
        <taxon>Trichinellida</taxon>
        <taxon>Trichinellidae</taxon>
        <taxon>Trichinella</taxon>
    </lineage>
</organism>
<accession>A0A0V0ZMP9</accession>
<dbReference type="EMBL" id="JYDQ01000129">
    <property type="protein sequence ID" value="KRY13872.1"/>
    <property type="molecule type" value="Genomic_DNA"/>
</dbReference>
<dbReference type="OrthoDB" id="10472518at2759"/>
<comment type="caution">
    <text evidence="1">The sequence shown here is derived from an EMBL/GenBank/DDBJ whole genome shotgun (WGS) entry which is preliminary data.</text>
</comment>
<name>A0A0V0ZMP9_9BILA</name>
<evidence type="ECO:0000313" key="1">
    <source>
        <dbReference type="EMBL" id="KRY13872.1"/>
    </source>
</evidence>
<reference evidence="1 2" key="1">
    <citation type="submission" date="2015-01" db="EMBL/GenBank/DDBJ databases">
        <title>Evolution of Trichinella species and genotypes.</title>
        <authorList>
            <person name="Korhonen P.K."/>
            <person name="Edoardo P."/>
            <person name="Giuseppe L.R."/>
            <person name="Gasser R.B."/>
        </authorList>
    </citation>
    <scope>NUCLEOTIDE SEQUENCE [LARGE SCALE GENOMIC DNA]</scope>
    <source>
        <strain evidence="1">ISS2496</strain>
    </source>
</reference>
<gene>
    <name evidence="1" type="ORF">T12_4756</name>
</gene>
<proteinExistence type="predicted"/>
<evidence type="ECO:0000313" key="2">
    <source>
        <dbReference type="Proteomes" id="UP000054783"/>
    </source>
</evidence>
<dbReference type="Proteomes" id="UP000054783">
    <property type="component" value="Unassembled WGS sequence"/>
</dbReference>
<protein>
    <submittedName>
        <fullName evidence="1">Uncharacterized protein</fullName>
    </submittedName>
</protein>